<dbReference type="SMART" id="SM00460">
    <property type="entry name" value="TGc"/>
    <property type="match status" value="1"/>
</dbReference>
<dbReference type="InterPro" id="IPR013589">
    <property type="entry name" value="Bac_transglu_N"/>
</dbReference>
<keyword evidence="3" id="KW-1185">Reference proteome</keyword>
<dbReference type="Pfam" id="PF08379">
    <property type="entry name" value="Bact_transglu_N"/>
    <property type="match status" value="1"/>
</dbReference>
<dbReference type="AlphaFoldDB" id="A0A9E8NBG0"/>
<evidence type="ECO:0000259" key="1">
    <source>
        <dbReference type="SMART" id="SM00460"/>
    </source>
</evidence>
<dbReference type="SUPFAM" id="SSF54001">
    <property type="entry name" value="Cysteine proteinases"/>
    <property type="match status" value="1"/>
</dbReference>
<dbReference type="KEGG" id="dpf:ON006_06320"/>
<feature type="domain" description="Transglutaminase-like" evidence="1">
    <location>
        <begin position="172"/>
        <end position="239"/>
    </location>
</feature>
<dbReference type="RefSeq" id="WP_244819328.1">
    <property type="nucleotide sequence ID" value="NZ_CP112998.1"/>
</dbReference>
<dbReference type="InterPro" id="IPR038765">
    <property type="entry name" value="Papain-like_cys_pep_sf"/>
</dbReference>
<evidence type="ECO:0000313" key="3">
    <source>
        <dbReference type="Proteomes" id="UP001164653"/>
    </source>
</evidence>
<dbReference type="Proteomes" id="UP001164653">
    <property type="component" value="Chromosome"/>
</dbReference>
<dbReference type="PANTHER" id="PTHR33490:SF1">
    <property type="entry name" value="SLL1233 PROTEIN"/>
    <property type="match status" value="1"/>
</dbReference>
<dbReference type="PANTHER" id="PTHR33490">
    <property type="entry name" value="BLR5614 PROTEIN-RELATED"/>
    <property type="match status" value="1"/>
</dbReference>
<proteinExistence type="predicted"/>
<protein>
    <submittedName>
        <fullName evidence="2">Transglutaminase family protein</fullName>
    </submittedName>
</protein>
<dbReference type="InterPro" id="IPR002931">
    <property type="entry name" value="Transglutaminase-like"/>
</dbReference>
<accession>A0A9E8NBG0</accession>
<dbReference type="Pfam" id="PF01841">
    <property type="entry name" value="Transglut_core"/>
    <property type="match status" value="1"/>
</dbReference>
<name>A0A9E8NBG0_9BACT</name>
<dbReference type="Gene3D" id="3.10.620.30">
    <property type="match status" value="1"/>
</dbReference>
<sequence>MSLSVAIYHKTEYVYDRKVFLSPHLFRLRPAAHAHAVINSYQLTILPPSHYIHWQQDLFGNFIARADFSEAINGMSLEVRLDATLNPYNPFDFLLDDFARFFPFYYPSRIQSDLASYTEILDWGPRITDLVQKARALTGDTIGFLVELNKLIYNHVGYIQRMQAGIQTCEQTLESGMGACRDSAWLLVQVMRHLGLASRFASGYLVQFIGDATIGSVDLHAWAEVFIPGAGWIGLDATSGLFTSEGHIPLACTPRPADAAVVTGTTDPCQSNIYYQSSVTKLPAGNNQALPLF</sequence>
<dbReference type="EMBL" id="CP112998">
    <property type="protein sequence ID" value="WAC13564.1"/>
    <property type="molecule type" value="Genomic_DNA"/>
</dbReference>
<reference evidence="2" key="1">
    <citation type="submission" date="2022-11" db="EMBL/GenBank/DDBJ databases">
        <title>Dyadobacter pollutisoli sp. nov., isolated from plastic dumped soil.</title>
        <authorList>
            <person name="Kim J.M."/>
            <person name="Kim K.R."/>
            <person name="Lee J.K."/>
            <person name="Hao L."/>
            <person name="Jeon C.O."/>
        </authorList>
    </citation>
    <scope>NUCLEOTIDE SEQUENCE</scope>
    <source>
        <strain evidence="2">U1</strain>
    </source>
</reference>
<evidence type="ECO:0000313" key="2">
    <source>
        <dbReference type="EMBL" id="WAC13564.1"/>
    </source>
</evidence>
<organism evidence="2 3">
    <name type="scientific">Dyadobacter pollutisoli</name>
    <dbReference type="NCBI Taxonomy" id="2910158"/>
    <lineage>
        <taxon>Bacteria</taxon>
        <taxon>Pseudomonadati</taxon>
        <taxon>Bacteroidota</taxon>
        <taxon>Cytophagia</taxon>
        <taxon>Cytophagales</taxon>
        <taxon>Spirosomataceae</taxon>
        <taxon>Dyadobacter</taxon>
    </lineage>
</organism>
<gene>
    <name evidence="2" type="ORF">ON006_06320</name>
</gene>